<dbReference type="InterPro" id="IPR011256">
    <property type="entry name" value="Reg_factor_effector_dom_sf"/>
</dbReference>
<dbReference type="KEGG" id="sbf:JCM31447_14870"/>
<sequence>MNVIEMKTPKFLVGIETRTQNSLEIKGEGKIPALWNQFFNFFKIDKKISSDIYAIYSNYESDENGQYDYFIGYEIANPDKYLNGDSYVVKQIEVGTYSVISPINKISENVAYSTWQKIWRMNAKQLGGERLFHTDFEVYTNDKKNGQQSLVNIYLSLKK</sequence>
<dbReference type="Gene3D" id="3.20.80.10">
    <property type="entry name" value="Regulatory factor, effector binding domain"/>
    <property type="match status" value="1"/>
</dbReference>
<dbReference type="Proteomes" id="UP000291236">
    <property type="component" value="Chromosome"/>
</dbReference>
<dbReference type="InterPro" id="IPR029441">
    <property type="entry name" value="Cass2"/>
</dbReference>
<feature type="domain" description="AraC effector-binding" evidence="1">
    <location>
        <begin position="1"/>
        <end position="158"/>
    </location>
</feature>
<dbReference type="SUPFAM" id="SSF55136">
    <property type="entry name" value="Probable bacterial effector-binding domain"/>
    <property type="match status" value="1"/>
</dbReference>
<organism evidence="2 3">
    <name type="scientific">Fluviispira sanaruensis</name>
    <dbReference type="NCBI Taxonomy" id="2493639"/>
    <lineage>
        <taxon>Bacteria</taxon>
        <taxon>Pseudomonadati</taxon>
        <taxon>Bdellovibrionota</taxon>
        <taxon>Oligoflexia</taxon>
        <taxon>Silvanigrellales</taxon>
        <taxon>Silvanigrellaceae</taxon>
        <taxon>Fluviispira</taxon>
    </lineage>
</organism>
<protein>
    <submittedName>
        <fullName evidence="2">AraC family transcriptional regulator</fullName>
    </submittedName>
</protein>
<gene>
    <name evidence="2" type="ORF">JCM31447_14870</name>
</gene>
<keyword evidence="3" id="KW-1185">Reference proteome</keyword>
<dbReference type="PANTHER" id="PTHR36444:SF2">
    <property type="entry name" value="TRANSCRIPTIONAL REGULATOR PROTEIN YOBU-RELATED"/>
    <property type="match status" value="1"/>
</dbReference>
<dbReference type="SMART" id="SM00871">
    <property type="entry name" value="AraC_E_bind"/>
    <property type="match status" value="1"/>
</dbReference>
<evidence type="ECO:0000313" key="3">
    <source>
        <dbReference type="Proteomes" id="UP000291236"/>
    </source>
</evidence>
<accession>A0A4P2VM15</accession>
<reference evidence="2 3" key="1">
    <citation type="submission" date="2018-12" db="EMBL/GenBank/DDBJ databases">
        <title>Rubrispira sanarue gen. nov., sp., nov., a member of the order Silvanigrellales, isolated from a brackish lake in Hamamatsu Japan.</title>
        <authorList>
            <person name="Maejima Y."/>
            <person name="Iino T."/>
            <person name="Muraguchi Y."/>
            <person name="Fukuda K."/>
            <person name="Nojiri H."/>
            <person name="Ohkuma M."/>
            <person name="Moriuchi R."/>
            <person name="Dohra H."/>
            <person name="Kimbara K."/>
            <person name="Shintani M."/>
        </authorList>
    </citation>
    <scope>NUCLEOTIDE SEQUENCE [LARGE SCALE GENOMIC DNA]</scope>
    <source>
        <strain evidence="2 3">RF1110005</strain>
    </source>
</reference>
<dbReference type="PANTHER" id="PTHR36444">
    <property type="entry name" value="TRANSCRIPTIONAL REGULATOR PROTEIN YOBU-RELATED"/>
    <property type="match status" value="1"/>
</dbReference>
<dbReference type="Pfam" id="PF14526">
    <property type="entry name" value="Cass2"/>
    <property type="match status" value="1"/>
</dbReference>
<dbReference type="RefSeq" id="WP_172603830.1">
    <property type="nucleotide sequence ID" value="NZ_AP019368.1"/>
</dbReference>
<dbReference type="AlphaFoldDB" id="A0A4P2VM15"/>
<dbReference type="EMBL" id="AP019368">
    <property type="protein sequence ID" value="BBH53044.1"/>
    <property type="molecule type" value="Genomic_DNA"/>
</dbReference>
<proteinExistence type="predicted"/>
<evidence type="ECO:0000259" key="1">
    <source>
        <dbReference type="SMART" id="SM00871"/>
    </source>
</evidence>
<evidence type="ECO:0000313" key="2">
    <source>
        <dbReference type="EMBL" id="BBH53044.1"/>
    </source>
</evidence>
<dbReference type="InterPro" id="IPR053182">
    <property type="entry name" value="YobU-like_regulator"/>
</dbReference>
<name>A0A4P2VM15_FLUSA</name>
<dbReference type="InterPro" id="IPR010499">
    <property type="entry name" value="AraC_E-bd"/>
</dbReference>